<dbReference type="PROSITE" id="PS51188">
    <property type="entry name" value="ZF_CR"/>
    <property type="match status" value="1"/>
</dbReference>
<dbReference type="PRINTS" id="PR00625">
    <property type="entry name" value="JDOMAIN"/>
</dbReference>
<name>A0A6P6XKY7_DERPT</name>
<dbReference type="CDD" id="cd06257">
    <property type="entry name" value="DnaJ"/>
    <property type="match status" value="1"/>
</dbReference>
<dbReference type="SMART" id="SM00271">
    <property type="entry name" value="DnaJ"/>
    <property type="match status" value="1"/>
</dbReference>
<dbReference type="Gene3D" id="2.60.260.20">
    <property type="entry name" value="Urease metallochaperone UreE, N-terminal domain"/>
    <property type="match status" value="2"/>
</dbReference>
<evidence type="ECO:0000259" key="8">
    <source>
        <dbReference type="PROSITE" id="PS51188"/>
    </source>
</evidence>
<keyword evidence="3 5" id="KW-0863">Zinc-finger</keyword>
<evidence type="ECO:0000256" key="2">
    <source>
        <dbReference type="ARBA" id="ARBA00022737"/>
    </source>
</evidence>
<accession>A0A6P6XKY7</accession>
<dbReference type="GO" id="GO:0051082">
    <property type="term" value="F:unfolded protein binding"/>
    <property type="evidence" value="ECO:0007669"/>
    <property type="project" value="InterPro"/>
</dbReference>
<feature type="domain" description="J" evidence="7">
    <location>
        <begin position="22"/>
        <end position="83"/>
    </location>
</feature>
<dbReference type="AlphaFoldDB" id="A0A6P6XKY7"/>
<dbReference type="InterPro" id="IPR001623">
    <property type="entry name" value="DnaJ_domain"/>
</dbReference>
<evidence type="ECO:0000256" key="6">
    <source>
        <dbReference type="SAM" id="MobiDB-lite"/>
    </source>
</evidence>
<evidence type="ECO:0000313" key="9">
    <source>
        <dbReference type="Proteomes" id="UP000515146"/>
    </source>
</evidence>
<dbReference type="InterPro" id="IPR001305">
    <property type="entry name" value="HSP_DnaJ_Cys-rich_dom"/>
</dbReference>
<dbReference type="OrthoDB" id="550424at2759"/>
<sequence>MAPPNAKSSDSSYSAAQWESLSLYEKLGVSRNSTTREITTAYRKLAMKYHPDKGGDENIFKEITQAHEILTDDNKRQIYDMHGLAGLQGGMSGGPSEGINIFDLFFGGSGPKNSGPRKGASETRTLGFTLEEFNSGVSKKISINRKKVCTICNGRGAASEHIKTCHVCGGAGRVIETFKTVGYISQRNIDCVACHSSGKIIDPSNRCKSCKGACIIRESENIDVILPPGAPNGYKIVCHGKADEAPNVITGDLIIVAQEKEHPVFKRRGNDLVCNWTISLRQSLLKEPYAITNITGQKILIKPESIIAPDMIIMVPNHGMTILNSMGRGNLYIHHKVQFPTSISREHLPILNSIFPDPANIKKISTDGAVPVPTKMVNSMPTASNDNYHKQRSETEDEHASNEVSCNQM</sequence>
<dbReference type="SUPFAM" id="SSF57938">
    <property type="entry name" value="DnaJ/Hsp40 cysteine-rich domain"/>
    <property type="match status" value="1"/>
</dbReference>
<keyword evidence="1 5" id="KW-0479">Metal-binding</keyword>
<dbReference type="GO" id="GO:0006457">
    <property type="term" value="P:protein folding"/>
    <property type="evidence" value="ECO:0007669"/>
    <property type="project" value="InterPro"/>
</dbReference>
<gene>
    <name evidence="10" type="primary">LOC113788343</name>
</gene>
<feature type="domain" description="CR-type" evidence="8">
    <location>
        <begin position="136"/>
        <end position="219"/>
    </location>
</feature>
<dbReference type="InterPro" id="IPR036410">
    <property type="entry name" value="HSP_DnaJ_Cys-rich_dom_sf"/>
</dbReference>
<dbReference type="InterPro" id="IPR002939">
    <property type="entry name" value="DnaJ_C"/>
</dbReference>
<dbReference type="KEGG" id="dpte:113788343"/>
<feature type="region of interest" description="Disordered" evidence="6">
    <location>
        <begin position="377"/>
        <end position="409"/>
    </location>
</feature>
<evidence type="ECO:0000256" key="5">
    <source>
        <dbReference type="PROSITE-ProRule" id="PRU00546"/>
    </source>
</evidence>
<feature type="compositionally biased region" description="Basic and acidic residues" evidence="6">
    <location>
        <begin position="387"/>
        <end position="401"/>
    </location>
</feature>
<evidence type="ECO:0000259" key="7">
    <source>
        <dbReference type="PROSITE" id="PS50076"/>
    </source>
</evidence>
<protein>
    <submittedName>
        <fullName evidence="10">DnaJ protein homolog 2-like</fullName>
    </submittedName>
</protein>
<dbReference type="PROSITE" id="PS50076">
    <property type="entry name" value="DNAJ_2"/>
    <property type="match status" value="1"/>
</dbReference>
<dbReference type="Gene3D" id="2.10.230.10">
    <property type="entry name" value="Heat shock protein DnaJ, cysteine-rich domain"/>
    <property type="match status" value="1"/>
</dbReference>
<keyword evidence="2" id="KW-0677">Repeat</keyword>
<dbReference type="GO" id="GO:0030544">
    <property type="term" value="F:Hsp70 protein binding"/>
    <property type="evidence" value="ECO:0007669"/>
    <property type="project" value="InterPro"/>
</dbReference>
<evidence type="ECO:0000256" key="1">
    <source>
        <dbReference type="ARBA" id="ARBA00022723"/>
    </source>
</evidence>
<evidence type="ECO:0000313" key="10">
    <source>
        <dbReference type="RefSeq" id="XP_027193606.1"/>
    </source>
</evidence>
<keyword evidence="9" id="KW-1185">Reference proteome</keyword>
<dbReference type="Pfam" id="PF00684">
    <property type="entry name" value="DnaJ_CXXCXGXG"/>
    <property type="match status" value="1"/>
</dbReference>
<evidence type="ECO:0000256" key="3">
    <source>
        <dbReference type="ARBA" id="ARBA00022771"/>
    </source>
</evidence>
<feature type="zinc finger region" description="CR-type" evidence="5">
    <location>
        <begin position="136"/>
        <end position="219"/>
    </location>
</feature>
<feature type="compositionally biased region" description="Polar residues" evidence="6">
    <location>
        <begin position="377"/>
        <end position="386"/>
    </location>
</feature>
<dbReference type="Pfam" id="PF01556">
    <property type="entry name" value="DnaJ_C"/>
    <property type="match status" value="1"/>
</dbReference>
<dbReference type="FunFam" id="2.10.230.10:FF:000001">
    <property type="entry name" value="DnaJ subfamily A member 2"/>
    <property type="match status" value="1"/>
</dbReference>
<dbReference type="Gene3D" id="1.10.287.110">
    <property type="entry name" value="DnaJ domain"/>
    <property type="match status" value="1"/>
</dbReference>
<dbReference type="InterPro" id="IPR044713">
    <property type="entry name" value="DNJA1/2-like"/>
</dbReference>
<dbReference type="SUPFAM" id="SSF46565">
    <property type="entry name" value="Chaperone J-domain"/>
    <property type="match status" value="1"/>
</dbReference>
<dbReference type="RefSeq" id="XP_027193606.1">
    <property type="nucleotide sequence ID" value="XM_027337805.1"/>
</dbReference>
<organism evidence="9 10">
    <name type="scientific">Dermatophagoides pteronyssinus</name>
    <name type="common">European house dust mite</name>
    <dbReference type="NCBI Taxonomy" id="6956"/>
    <lineage>
        <taxon>Eukaryota</taxon>
        <taxon>Metazoa</taxon>
        <taxon>Ecdysozoa</taxon>
        <taxon>Arthropoda</taxon>
        <taxon>Chelicerata</taxon>
        <taxon>Arachnida</taxon>
        <taxon>Acari</taxon>
        <taxon>Acariformes</taxon>
        <taxon>Sarcoptiformes</taxon>
        <taxon>Astigmata</taxon>
        <taxon>Psoroptidia</taxon>
        <taxon>Analgoidea</taxon>
        <taxon>Pyroglyphidae</taxon>
        <taxon>Dermatophagoidinae</taxon>
        <taxon>Dermatophagoides</taxon>
    </lineage>
</organism>
<dbReference type="Proteomes" id="UP000515146">
    <property type="component" value="Unplaced"/>
</dbReference>
<dbReference type="CDD" id="cd10747">
    <property type="entry name" value="DnaJ_C"/>
    <property type="match status" value="1"/>
</dbReference>
<dbReference type="InterPro" id="IPR018253">
    <property type="entry name" value="DnaJ_domain_CS"/>
</dbReference>
<reference evidence="10" key="1">
    <citation type="submission" date="2025-08" db="UniProtKB">
        <authorList>
            <consortium name="RefSeq"/>
        </authorList>
    </citation>
    <scope>IDENTIFICATION</scope>
    <source>
        <strain evidence="10">Airmid</strain>
    </source>
</reference>
<evidence type="ECO:0000256" key="4">
    <source>
        <dbReference type="ARBA" id="ARBA00022833"/>
    </source>
</evidence>
<dbReference type="InParanoid" id="A0A6P6XKY7"/>
<keyword evidence="4 5" id="KW-0862">Zinc</keyword>
<dbReference type="PROSITE" id="PS00636">
    <property type="entry name" value="DNAJ_1"/>
    <property type="match status" value="1"/>
</dbReference>
<dbReference type="SUPFAM" id="SSF49493">
    <property type="entry name" value="HSP40/DnaJ peptide-binding domain"/>
    <property type="match status" value="2"/>
</dbReference>
<proteinExistence type="predicted"/>
<dbReference type="InterPro" id="IPR036869">
    <property type="entry name" value="J_dom_sf"/>
</dbReference>
<dbReference type="Pfam" id="PF00226">
    <property type="entry name" value="DnaJ"/>
    <property type="match status" value="1"/>
</dbReference>
<dbReference type="InterPro" id="IPR008971">
    <property type="entry name" value="HSP40/DnaJ_pept-bd"/>
</dbReference>
<dbReference type="CDD" id="cd10719">
    <property type="entry name" value="DnaJ_zf"/>
    <property type="match status" value="1"/>
</dbReference>
<dbReference type="GO" id="GO:0008270">
    <property type="term" value="F:zinc ion binding"/>
    <property type="evidence" value="ECO:0007669"/>
    <property type="project" value="UniProtKB-KW"/>
</dbReference>
<dbReference type="PANTHER" id="PTHR43888">
    <property type="entry name" value="DNAJ-LIKE-2, ISOFORM A-RELATED"/>
    <property type="match status" value="1"/>
</dbReference>